<comment type="caution">
    <text evidence="2">The sequence shown here is derived from an EMBL/GenBank/DDBJ whole genome shotgun (WGS) entry which is preliminary data.</text>
</comment>
<name>A0ABQ9V822_SAGOE</name>
<evidence type="ECO:0000313" key="2">
    <source>
        <dbReference type="EMBL" id="KAK2105084.1"/>
    </source>
</evidence>
<proteinExistence type="predicted"/>
<gene>
    <name evidence="2" type="ORF">P7K49_014598</name>
</gene>
<dbReference type="Proteomes" id="UP001266305">
    <property type="component" value="Unassembled WGS sequence"/>
</dbReference>
<organism evidence="2 3">
    <name type="scientific">Saguinus oedipus</name>
    <name type="common">Cotton-top tamarin</name>
    <name type="synonym">Oedipomidas oedipus</name>
    <dbReference type="NCBI Taxonomy" id="9490"/>
    <lineage>
        <taxon>Eukaryota</taxon>
        <taxon>Metazoa</taxon>
        <taxon>Chordata</taxon>
        <taxon>Craniata</taxon>
        <taxon>Vertebrata</taxon>
        <taxon>Euteleostomi</taxon>
        <taxon>Mammalia</taxon>
        <taxon>Eutheria</taxon>
        <taxon>Euarchontoglires</taxon>
        <taxon>Primates</taxon>
        <taxon>Haplorrhini</taxon>
        <taxon>Platyrrhini</taxon>
        <taxon>Cebidae</taxon>
        <taxon>Callitrichinae</taxon>
        <taxon>Saguinus</taxon>
    </lineage>
</organism>
<protein>
    <submittedName>
        <fullName evidence="2">Uncharacterized protein</fullName>
    </submittedName>
</protein>
<evidence type="ECO:0000256" key="1">
    <source>
        <dbReference type="SAM" id="MobiDB-lite"/>
    </source>
</evidence>
<dbReference type="EMBL" id="JASSZA010000007">
    <property type="protein sequence ID" value="KAK2105084.1"/>
    <property type="molecule type" value="Genomic_DNA"/>
</dbReference>
<evidence type="ECO:0000313" key="3">
    <source>
        <dbReference type="Proteomes" id="UP001266305"/>
    </source>
</evidence>
<sequence>MARHMQPWSQLDPQEERDLPEIVWSVASLQDEKDPNFQLALNFAWSNLRCGAGRGGAAWRGLSVGASGRVVAGRSQRGAGDCGVERRRAGGRAGAECGAEADQASRSPRRPCHRPLDADQALLIVSG</sequence>
<reference evidence="2 3" key="1">
    <citation type="submission" date="2023-05" db="EMBL/GenBank/DDBJ databases">
        <title>B98-5 Cell Line De Novo Hybrid Assembly: An Optical Mapping Approach.</title>
        <authorList>
            <person name="Kananen K."/>
            <person name="Auerbach J.A."/>
            <person name="Kautto E."/>
            <person name="Blachly J.S."/>
        </authorList>
    </citation>
    <scope>NUCLEOTIDE SEQUENCE [LARGE SCALE GENOMIC DNA]</scope>
    <source>
        <strain evidence="2">B95-8</strain>
        <tissue evidence="2">Cell line</tissue>
    </source>
</reference>
<keyword evidence="3" id="KW-1185">Reference proteome</keyword>
<feature type="region of interest" description="Disordered" evidence="1">
    <location>
        <begin position="75"/>
        <end position="115"/>
    </location>
</feature>
<accession>A0ABQ9V822</accession>